<dbReference type="EMBL" id="MU004334">
    <property type="protein sequence ID" value="KAF2656601.1"/>
    <property type="molecule type" value="Genomic_DNA"/>
</dbReference>
<reference evidence="7" key="1">
    <citation type="journal article" date="2020" name="Stud. Mycol.">
        <title>101 Dothideomycetes genomes: a test case for predicting lifestyles and emergence of pathogens.</title>
        <authorList>
            <person name="Haridas S."/>
            <person name="Albert R."/>
            <person name="Binder M."/>
            <person name="Bloem J."/>
            <person name="Labutti K."/>
            <person name="Salamov A."/>
            <person name="Andreopoulos B."/>
            <person name="Baker S."/>
            <person name="Barry K."/>
            <person name="Bills G."/>
            <person name="Bluhm B."/>
            <person name="Cannon C."/>
            <person name="Castanera R."/>
            <person name="Culley D."/>
            <person name="Daum C."/>
            <person name="Ezra D."/>
            <person name="Gonzalez J."/>
            <person name="Henrissat B."/>
            <person name="Kuo A."/>
            <person name="Liang C."/>
            <person name="Lipzen A."/>
            <person name="Lutzoni F."/>
            <person name="Magnuson J."/>
            <person name="Mondo S."/>
            <person name="Nolan M."/>
            <person name="Ohm R."/>
            <person name="Pangilinan J."/>
            <person name="Park H.-J."/>
            <person name="Ramirez L."/>
            <person name="Alfaro M."/>
            <person name="Sun H."/>
            <person name="Tritt A."/>
            <person name="Yoshinaga Y."/>
            <person name="Zwiers L.-H."/>
            <person name="Turgeon B."/>
            <person name="Goodwin S."/>
            <person name="Spatafora J."/>
            <person name="Crous P."/>
            <person name="Grigoriev I."/>
        </authorList>
    </citation>
    <scope>NUCLEOTIDE SEQUENCE</scope>
    <source>
        <strain evidence="7">CBS 122681</strain>
    </source>
</reference>
<dbReference type="AlphaFoldDB" id="A0A6A6TBG6"/>
<dbReference type="Gene3D" id="1.20.1720.10">
    <property type="entry name" value="Multidrug resistance protein D"/>
    <property type="match status" value="1"/>
</dbReference>
<keyword evidence="8" id="KW-1185">Reference proteome</keyword>
<dbReference type="InterPro" id="IPR020846">
    <property type="entry name" value="MFS_dom"/>
</dbReference>
<feature type="transmembrane region" description="Helical" evidence="5">
    <location>
        <begin position="214"/>
        <end position="233"/>
    </location>
</feature>
<dbReference type="SUPFAM" id="SSF103473">
    <property type="entry name" value="MFS general substrate transporter"/>
    <property type="match status" value="2"/>
</dbReference>
<dbReference type="Proteomes" id="UP000799324">
    <property type="component" value="Unassembled WGS sequence"/>
</dbReference>
<keyword evidence="4 5" id="KW-0472">Membrane</keyword>
<dbReference type="OrthoDB" id="440553at2759"/>
<keyword evidence="2 5" id="KW-0812">Transmembrane</keyword>
<evidence type="ECO:0000313" key="7">
    <source>
        <dbReference type="EMBL" id="KAF2656601.1"/>
    </source>
</evidence>
<organism evidence="7 8">
    <name type="scientific">Lophiostoma macrostomum CBS 122681</name>
    <dbReference type="NCBI Taxonomy" id="1314788"/>
    <lineage>
        <taxon>Eukaryota</taxon>
        <taxon>Fungi</taxon>
        <taxon>Dikarya</taxon>
        <taxon>Ascomycota</taxon>
        <taxon>Pezizomycotina</taxon>
        <taxon>Dothideomycetes</taxon>
        <taxon>Pleosporomycetidae</taxon>
        <taxon>Pleosporales</taxon>
        <taxon>Lophiostomataceae</taxon>
        <taxon>Lophiostoma</taxon>
    </lineage>
</organism>
<feature type="transmembrane region" description="Helical" evidence="5">
    <location>
        <begin position="81"/>
        <end position="100"/>
    </location>
</feature>
<accession>A0A6A6TBG6</accession>
<name>A0A6A6TBG6_9PLEO</name>
<dbReference type="Pfam" id="PF07690">
    <property type="entry name" value="MFS_1"/>
    <property type="match status" value="1"/>
</dbReference>
<feature type="domain" description="Major facilitator superfamily (MFS) profile" evidence="6">
    <location>
        <begin position="16"/>
        <end position="515"/>
    </location>
</feature>
<dbReference type="PANTHER" id="PTHR23501:SF43">
    <property type="entry name" value="MULTIDRUG TRANSPORTER, PUTATIVE (AFU_ORTHOLOGUE AFUA_6G03040)-RELATED"/>
    <property type="match status" value="1"/>
</dbReference>
<dbReference type="InterPro" id="IPR036259">
    <property type="entry name" value="MFS_trans_sf"/>
</dbReference>
<feature type="transmembrane region" description="Helical" evidence="5">
    <location>
        <begin position="169"/>
        <end position="193"/>
    </location>
</feature>
<evidence type="ECO:0000256" key="1">
    <source>
        <dbReference type="ARBA" id="ARBA00004141"/>
    </source>
</evidence>
<dbReference type="GO" id="GO:0005886">
    <property type="term" value="C:plasma membrane"/>
    <property type="evidence" value="ECO:0007669"/>
    <property type="project" value="TreeGrafter"/>
</dbReference>
<evidence type="ECO:0000256" key="3">
    <source>
        <dbReference type="ARBA" id="ARBA00022989"/>
    </source>
</evidence>
<dbReference type="PROSITE" id="PS50850">
    <property type="entry name" value="MFS"/>
    <property type="match status" value="1"/>
</dbReference>
<dbReference type="InterPro" id="IPR011701">
    <property type="entry name" value="MFS"/>
</dbReference>
<dbReference type="PANTHER" id="PTHR23501">
    <property type="entry name" value="MAJOR FACILITATOR SUPERFAMILY"/>
    <property type="match status" value="1"/>
</dbReference>
<sequence>MAPTFDYFTGWRLHALTLSICLSLFLASLEVSIVATSLVEISADLHNFSEISWVISAYLLTYAGFLVIWARWSDLVGRKGALTTAITIFTIFSGACGAAQSSRQLITFRALQGLGGSGMTSVTLAIITEMVPPAKYALYSSITAMSFAFSYLLGPIMGAAINEHTTWRWVFLIDVPAGVMNALMVQLSITTNFPHHLHPLHKPAWYSFKTMRRLDLLGCFLLFGASAMLVASLEEAGLKYQWKSSLIIVLLLLCGLFWIGFVVFEWFITKKQEDDLGPEPVFPWRFVRNRVFLSMLLCAFAAGVPFTVSFITIPQRLQTVNSYSAFDAGVRLMPFATTLPVGSILQSTAAKRGVPCIILLFIGSCLQVAGTAAQITLPTHVTARMYGEQVITGLGVGINLGILILWTPFQAKGADTSVGMSSVTQIRALGGVVGVAIVTNIFNAHVRNGLQDVNIPSSALNLLLQSPYAVSELPIEVQDSVKEVFAEGYRKGLRVLTAFSAVQVLSVVGMIEPRFRKVV</sequence>
<evidence type="ECO:0000256" key="4">
    <source>
        <dbReference type="ARBA" id="ARBA00023136"/>
    </source>
</evidence>
<evidence type="ECO:0000256" key="5">
    <source>
        <dbReference type="SAM" id="Phobius"/>
    </source>
</evidence>
<evidence type="ECO:0000259" key="6">
    <source>
        <dbReference type="PROSITE" id="PS50850"/>
    </source>
</evidence>
<comment type="subcellular location">
    <subcellularLocation>
        <location evidence="1">Membrane</location>
        <topology evidence="1">Multi-pass membrane protein</topology>
    </subcellularLocation>
</comment>
<dbReference type="GO" id="GO:0022857">
    <property type="term" value="F:transmembrane transporter activity"/>
    <property type="evidence" value="ECO:0007669"/>
    <property type="project" value="InterPro"/>
</dbReference>
<feature type="transmembrane region" description="Helical" evidence="5">
    <location>
        <begin position="389"/>
        <end position="407"/>
    </location>
</feature>
<feature type="transmembrane region" description="Helical" evidence="5">
    <location>
        <begin position="428"/>
        <end position="446"/>
    </location>
</feature>
<gene>
    <name evidence="7" type="ORF">K491DRAFT_596640</name>
</gene>
<feature type="transmembrane region" description="Helical" evidence="5">
    <location>
        <begin position="245"/>
        <end position="268"/>
    </location>
</feature>
<evidence type="ECO:0000313" key="8">
    <source>
        <dbReference type="Proteomes" id="UP000799324"/>
    </source>
</evidence>
<evidence type="ECO:0000256" key="2">
    <source>
        <dbReference type="ARBA" id="ARBA00022692"/>
    </source>
</evidence>
<protein>
    <submittedName>
        <fullName evidence="7">MFS multidrug transporter-like protein</fullName>
    </submittedName>
</protein>
<proteinExistence type="predicted"/>
<feature type="transmembrane region" description="Helical" evidence="5">
    <location>
        <begin position="136"/>
        <end position="157"/>
    </location>
</feature>
<feature type="transmembrane region" description="Helical" evidence="5">
    <location>
        <begin position="291"/>
        <end position="313"/>
    </location>
</feature>
<keyword evidence="3 5" id="KW-1133">Transmembrane helix</keyword>
<feature type="transmembrane region" description="Helical" evidence="5">
    <location>
        <begin position="51"/>
        <end position="69"/>
    </location>
</feature>
<feature type="transmembrane region" description="Helical" evidence="5">
    <location>
        <begin position="106"/>
        <end position="127"/>
    </location>
</feature>